<dbReference type="GO" id="GO:0004653">
    <property type="term" value="F:polypeptide N-acetylgalactosaminyltransferase activity"/>
    <property type="evidence" value="ECO:0007669"/>
    <property type="project" value="TreeGrafter"/>
</dbReference>
<evidence type="ECO:0000256" key="4">
    <source>
        <dbReference type="ARBA" id="ARBA00022679"/>
    </source>
</evidence>
<dbReference type="GO" id="GO:0006493">
    <property type="term" value="P:protein O-linked glycosylation"/>
    <property type="evidence" value="ECO:0007669"/>
    <property type="project" value="TreeGrafter"/>
</dbReference>
<dbReference type="InterPro" id="IPR029044">
    <property type="entry name" value="Nucleotide-diphossugar_trans"/>
</dbReference>
<dbReference type="PANTHER" id="PTHR11675:SF68">
    <property type="entry name" value="N-ACETYLGALACTOSAMINYLTRANSFERASE 7"/>
    <property type="match status" value="1"/>
</dbReference>
<keyword evidence="7" id="KW-0464">Manganese</keyword>
<proteinExistence type="predicted"/>
<evidence type="ECO:0000256" key="8">
    <source>
        <dbReference type="SAM" id="MobiDB-lite"/>
    </source>
</evidence>
<protein>
    <submittedName>
        <fullName evidence="9">Uncharacterized protein</fullName>
    </submittedName>
</protein>
<keyword evidence="3" id="KW-0328">Glycosyltransferase</keyword>
<keyword evidence="6" id="KW-1015">Disulfide bond</keyword>
<evidence type="ECO:0000256" key="1">
    <source>
        <dbReference type="ARBA" id="ARBA00001936"/>
    </source>
</evidence>
<feature type="non-terminal residue" evidence="9">
    <location>
        <position position="80"/>
    </location>
</feature>
<feature type="compositionally biased region" description="Polar residues" evidence="8">
    <location>
        <begin position="10"/>
        <end position="22"/>
    </location>
</feature>
<feature type="region of interest" description="Disordered" evidence="8">
    <location>
        <begin position="1"/>
        <end position="22"/>
    </location>
</feature>
<evidence type="ECO:0000256" key="7">
    <source>
        <dbReference type="ARBA" id="ARBA00023211"/>
    </source>
</evidence>
<evidence type="ECO:0000313" key="10">
    <source>
        <dbReference type="Proteomes" id="UP000681720"/>
    </source>
</evidence>
<sequence length="80" mass="9470">VAHAYRGPRSHSSLVPGSSPHQTSINHIRLAQVWMDEYAEYYFIREPAIRKLDYGDISERKQLREQLKCKSFKWFMETIA</sequence>
<comment type="pathway">
    <text evidence="2">Protein modification; protein glycosylation.</text>
</comment>
<dbReference type="SUPFAM" id="SSF53448">
    <property type="entry name" value="Nucleotide-diphospho-sugar transferases"/>
    <property type="match status" value="1"/>
</dbReference>
<dbReference type="GO" id="GO:0005794">
    <property type="term" value="C:Golgi apparatus"/>
    <property type="evidence" value="ECO:0007669"/>
    <property type="project" value="TreeGrafter"/>
</dbReference>
<evidence type="ECO:0000256" key="6">
    <source>
        <dbReference type="ARBA" id="ARBA00023157"/>
    </source>
</evidence>
<evidence type="ECO:0000256" key="3">
    <source>
        <dbReference type="ARBA" id="ARBA00022676"/>
    </source>
</evidence>
<dbReference type="EMBL" id="CAJOBJ010138324">
    <property type="protein sequence ID" value="CAF4751917.1"/>
    <property type="molecule type" value="Genomic_DNA"/>
</dbReference>
<reference evidence="9" key="1">
    <citation type="submission" date="2021-02" db="EMBL/GenBank/DDBJ databases">
        <authorList>
            <person name="Nowell W R."/>
        </authorList>
    </citation>
    <scope>NUCLEOTIDE SEQUENCE</scope>
</reference>
<comment type="caution">
    <text evidence="9">The sequence shown here is derived from an EMBL/GenBank/DDBJ whole genome shotgun (WGS) entry which is preliminary data.</text>
</comment>
<keyword evidence="5" id="KW-0479">Metal-binding</keyword>
<name>A0A8S3APA3_9BILA</name>
<gene>
    <name evidence="9" type="ORF">GIL414_LOCUS45182</name>
</gene>
<accession>A0A8S3APA3</accession>
<dbReference type="AlphaFoldDB" id="A0A8S3APA3"/>
<dbReference type="PANTHER" id="PTHR11675">
    <property type="entry name" value="N-ACETYLGALACTOSAMINYLTRANSFERASE"/>
    <property type="match status" value="1"/>
</dbReference>
<feature type="non-terminal residue" evidence="9">
    <location>
        <position position="1"/>
    </location>
</feature>
<dbReference type="GO" id="GO:0046872">
    <property type="term" value="F:metal ion binding"/>
    <property type="evidence" value="ECO:0007669"/>
    <property type="project" value="UniProtKB-KW"/>
</dbReference>
<evidence type="ECO:0000313" key="9">
    <source>
        <dbReference type="EMBL" id="CAF4751917.1"/>
    </source>
</evidence>
<organism evidence="9 10">
    <name type="scientific">Rotaria magnacalcarata</name>
    <dbReference type="NCBI Taxonomy" id="392030"/>
    <lineage>
        <taxon>Eukaryota</taxon>
        <taxon>Metazoa</taxon>
        <taxon>Spiralia</taxon>
        <taxon>Gnathifera</taxon>
        <taxon>Rotifera</taxon>
        <taxon>Eurotatoria</taxon>
        <taxon>Bdelloidea</taxon>
        <taxon>Philodinida</taxon>
        <taxon>Philodinidae</taxon>
        <taxon>Rotaria</taxon>
    </lineage>
</organism>
<dbReference type="Proteomes" id="UP000681720">
    <property type="component" value="Unassembled WGS sequence"/>
</dbReference>
<evidence type="ECO:0000256" key="2">
    <source>
        <dbReference type="ARBA" id="ARBA00004922"/>
    </source>
</evidence>
<dbReference type="Gene3D" id="3.90.550.10">
    <property type="entry name" value="Spore Coat Polysaccharide Biosynthesis Protein SpsA, Chain A"/>
    <property type="match status" value="1"/>
</dbReference>
<evidence type="ECO:0000256" key="5">
    <source>
        <dbReference type="ARBA" id="ARBA00022723"/>
    </source>
</evidence>
<keyword evidence="4" id="KW-0808">Transferase</keyword>
<comment type="cofactor">
    <cofactor evidence="1">
        <name>Mn(2+)</name>
        <dbReference type="ChEBI" id="CHEBI:29035"/>
    </cofactor>
</comment>